<protein>
    <submittedName>
        <fullName evidence="1">Sulfotransferase, family StNC</fullName>
    </submittedName>
</protein>
<dbReference type="AlphaFoldDB" id="X5MBM8"/>
<gene>
    <name evidence="1" type="ORF">BN1012_Phect108</name>
</gene>
<dbReference type="EMBL" id="HG966617">
    <property type="protein sequence ID" value="CDO58322.1"/>
    <property type="molecule type" value="Genomic_DNA"/>
</dbReference>
<accession>X5MBM8</accession>
<evidence type="ECO:0000313" key="1">
    <source>
        <dbReference type="EMBL" id="CDO58322.1"/>
    </source>
</evidence>
<dbReference type="PANTHER" id="PTHR36451:SF1">
    <property type="entry name" value="OMEGA-HYDROXY-BETA-DIHYDROMENAQUINONE-9 SULFOTRANSFERASE STF3"/>
    <property type="match status" value="1"/>
</dbReference>
<dbReference type="Gene3D" id="3.40.50.300">
    <property type="entry name" value="P-loop containing nucleotide triphosphate hydrolases"/>
    <property type="match status" value="1"/>
</dbReference>
<dbReference type="HOGENOM" id="CLU_051167_0_0_5"/>
<sequence length="361" mass="41198">MHPLNGSNYGTLASVLANSGGVPLKSMPHVVGLLGAVIGRAPISAVEKIYTNAQLKSSGDMPPPVFIVGHWRSGTTHLYNLMVQDDFGFVPPVATGLPWDMLLLGRLLKPVIDRALPETRYIDNIPVRPDSPQEDEIALANMSPLSFYHGIYFPKAFDHHVSRGLFFDGCAQSEVEEWQDTFTYFMRKLWLQQDRKRLLIKNPVYTSRVKMLHRLYPDALFIHIRRNPYEVFESMRNFYAKLFKQLALQPYDHVDIDEAVLSVYERIMGLIEAQWPSIPEAQRVEIAYENLDENPIEELERVYATLGLPGFNFVRPRFEAYLRSVAGFEKNRFDYSDKSAALVEGRLGAFVEQGGYKRPGR</sequence>
<dbReference type="RefSeq" id="WP_043949313.1">
    <property type="nucleotide sequence ID" value="NZ_HG966617.1"/>
</dbReference>
<dbReference type="Proteomes" id="UP000032160">
    <property type="component" value="Chromosome I"/>
</dbReference>
<dbReference type="PATRIC" id="fig|1458461.3.peg.108"/>
<dbReference type="KEGG" id="pect:BN1012_Phect108"/>
<dbReference type="Pfam" id="PF13469">
    <property type="entry name" value="Sulfotransfer_3"/>
    <property type="match status" value="1"/>
</dbReference>
<dbReference type="OrthoDB" id="9777890at2"/>
<proteinExistence type="predicted"/>
<dbReference type="STRING" id="1458461.BN1012_Phect108"/>
<keyword evidence="1" id="KW-0808">Transferase</keyword>
<dbReference type="SUPFAM" id="SSF52540">
    <property type="entry name" value="P-loop containing nucleoside triphosphate hydrolases"/>
    <property type="match status" value="1"/>
</dbReference>
<dbReference type="GO" id="GO:0016740">
    <property type="term" value="F:transferase activity"/>
    <property type="evidence" value="ECO:0007669"/>
    <property type="project" value="UniProtKB-KW"/>
</dbReference>
<keyword evidence="2" id="KW-1185">Reference proteome</keyword>
<dbReference type="InterPro" id="IPR027417">
    <property type="entry name" value="P-loop_NTPase"/>
</dbReference>
<name>X5MBM8_9HYPH</name>
<dbReference type="InterPro" id="IPR052736">
    <property type="entry name" value="Stf3_sulfotransferase"/>
</dbReference>
<organism evidence="1 2">
    <name type="scientific">Candidatus Phaeomarinibacter ectocarpi</name>
    <dbReference type="NCBI Taxonomy" id="1458461"/>
    <lineage>
        <taxon>Bacteria</taxon>
        <taxon>Pseudomonadati</taxon>
        <taxon>Pseudomonadota</taxon>
        <taxon>Alphaproteobacteria</taxon>
        <taxon>Hyphomicrobiales</taxon>
        <taxon>Parvibaculaceae</taxon>
        <taxon>Candidatus Phaeomarinibacter</taxon>
    </lineage>
</organism>
<dbReference type="PANTHER" id="PTHR36451">
    <property type="entry name" value="PAPS-DEPENDENT SULFOTRANSFERASE STF3"/>
    <property type="match status" value="1"/>
</dbReference>
<evidence type="ECO:0000313" key="2">
    <source>
        <dbReference type="Proteomes" id="UP000032160"/>
    </source>
</evidence>
<reference evidence="1 2" key="1">
    <citation type="journal article" date="2014" name="Front. Genet.">
        <title>Genome and metabolic network of "Candidatus Phaeomarinobacter ectocarpi" Ec32, a new candidate genus of Alphaproteobacteria frequently associated with brown algae.</title>
        <authorList>
            <person name="Dittami S.M."/>
            <person name="Barbeyron T."/>
            <person name="Boyen C."/>
            <person name="Cambefort J."/>
            <person name="Collet G."/>
            <person name="Delage L."/>
            <person name="Gobet A."/>
            <person name="Groisillier A."/>
            <person name="Leblanc C."/>
            <person name="Michel G."/>
            <person name="Scornet D."/>
            <person name="Siegel A."/>
            <person name="Tapia J.E."/>
            <person name="Tonon T."/>
        </authorList>
    </citation>
    <scope>NUCLEOTIDE SEQUENCE [LARGE SCALE GENOMIC DNA]</scope>
    <source>
        <strain evidence="1 2">Ec32</strain>
    </source>
</reference>